<dbReference type="WBParaSite" id="ES5_v2.g20920.t1">
    <property type="protein sequence ID" value="ES5_v2.g20920.t1"/>
    <property type="gene ID" value="ES5_v2.g20920"/>
</dbReference>
<dbReference type="Proteomes" id="UP000887579">
    <property type="component" value="Unplaced"/>
</dbReference>
<sequence>EVEKYAVDFTNDVEESLHPFLALKRKKKTLSKAVAQSLMGVSTILNHARSVISLDDGEHEVIESLDGTCQYQIDGEELTFDSWSKLSGSDSNVVSCKNKRRFRNKINLKPNILTIAPPPYPPNLTYMSLVKTNSTKAAAKKRKRQDSLEEGEIASWSSDDDDVESVPKKIKPAKAKQPQNMQKSHETIKQLMDKIYNNRLYINSHLNTSQRVQMLHSLRMVYGGQHQHDEVMKNHTLIVKLLSNP</sequence>
<evidence type="ECO:0000313" key="1">
    <source>
        <dbReference type="Proteomes" id="UP000887579"/>
    </source>
</evidence>
<name>A0AC34FUG2_9BILA</name>
<reference evidence="2" key="1">
    <citation type="submission" date="2022-11" db="UniProtKB">
        <authorList>
            <consortium name="WormBaseParasite"/>
        </authorList>
    </citation>
    <scope>IDENTIFICATION</scope>
</reference>
<proteinExistence type="predicted"/>
<evidence type="ECO:0000313" key="2">
    <source>
        <dbReference type="WBParaSite" id="ES5_v2.g20920.t1"/>
    </source>
</evidence>
<accession>A0AC34FUG2</accession>
<organism evidence="1 2">
    <name type="scientific">Panagrolaimus sp. ES5</name>
    <dbReference type="NCBI Taxonomy" id="591445"/>
    <lineage>
        <taxon>Eukaryota</taxon>
        <taxon>Metazoa</taxon>
        <taxon>Ecdysozoa</taxon>
        <taxon>Nematoda</taxon>
        <taxon>Chromadorea</taxon>
        <taxon>Rhabditida</taxon>
        <taxon>Tylenchina</taxon>
        <taxon>Panagrolaimomorpha</taxon>
        <taxon>Panagrolaimoidea</taxon>
        <taxon>Panagrolaimidae</taxon>
        <taxon>Panagrolaimus</taxon>
    </lineage>
</organism>
<protein>
    <submittedName>
        <fullName evidence="2">Uncharacterized protein</fullName>
    </submittedName>
</protein>